<keyword evidence="4" id="KW-0547">Nucleotide-binding</keyword>
<dbReference type="InterPro" id="IPR016135">
    <property type="entry name" value="UBQ-conjugating_enzyme/RWD"/>
</dbReference>
<dbReference type="InterPro" id="IPR023313">
    <property type="entry name" value="UBQ-conjugating_AS"/>
</dbReference>
<proteinExistence type="inferred from homology"/>
<gene>
    <name evidence="7" type="ORF">ODALV1_LOCUS1025</name>
</gene>
<dbReference type="EMBL" id="CAXLJM020000004">
    <property type="protein sequence ID" value="CAL8070000.1"/>
    <property type="molecule type" value="Genomic_DNA"/>
</dbReference>
<dbReference type="Proteomes" id="UP001642540">
    <property type="component" value="Unassembled WGS sequence"/>
</dbReference>
<dbReference type="SUPFAM" id="SSF54495">
    <property type="entry name" value="UBC-like"/>
    <property type="match status" value="1"/>
</dbReference>
<name>A0ABP1PKE7_9HEXA</name>
<comment type="caution">
    <text evidence="7">The sequence shown here is derived from an EMBL/GenBank/DDBJ whole genome shotgun (WGS) entry which is preliminary data.</text>
</comment>
<comment type="similarity">
    <text evidence="4">Belongs to the ubiquitin-conjugating enzyme family.</text>
</comment>
<evidence type="ECO:0000256" key="2">
    <source>
        <dbReference type="ARBA" id="ARBA00022786"/>
    </source>
</evidence>
<dbReference type="SMART" id="SM00212">
    <property type="entry name" value="UBCc"/>
    <property type="match status" value="1"/>
</dbReference>
<reference evidence="7 8" key="1">
    <citation type="submission" date="2024-08" db="EMBL/GenBank/DDBJ databases">
        <authorList>
            <person name="Cucini C."/>
            <person name="Frati F."/>
        </authorList>
    </citation>
    <scope>NUCLEOTIDE SEQUENCE [LARGE SCALE GENOMIC DNA]</scope>
</reference>
<dbReference type="Pfam" id="PF00179">
    <property type="entry name" value="UQ_con"/>
    <property type="match status" value="1"/>
</dbReference>
<feature type="domain" description="UBC core" evidence="6">
    <location>
        <begin position="53"/>
        <end position="206"/>
    </location>
</feature>
<dbReference type="Gene3D" id="3.10.110.10">
    <property type="entry name" value="Ubiquitin Conjugating Enzyme"/>
    <property type="match status" value="1"/>
</dbReference>
<dbReference type="InterPro" id="IPR050113">
    <property type="entry name" value="Ub_conjugating_enzyme"/>
</dbReference>
<sequence>MLTLTKKLRREQESRDDQSSSSDKQGEGHVHQFESNNNDIIAQQRGPPKRVSVRDRLLVKEVQELNSALPSSCELKFDDPDKLHDFHLTITPDEGYWRNGQFLFHVHVTEEYNFAPPIVKCLTRLWHPNINEEGSVCLSLLRQSSIDEMGWAPTRRLKDVVWGLNSLFTDLLNFDDPLNLEASEMYQKDAHAFQQRVNEYIQKYSNKKQSSSSSSSNRR</sequence>
<evidence type="ECO:0000256" key="5">
    <source>
        <dbReference type="SAM" id="MobiDB-lite"/>
    </source>
</evidence>
<evidence type="ECO:0000313" key="8">
    <source>
        <dbReference type="Proteomes" id="UP001642540"/>
    </source>
</evidence>
<keyword evidence="1" id="KW-0808">Transferase</keyword>
<evidence type="ECO:0000256" key="3">
    <source>
        <dbReference type="PROSITE-ProRule" id="PRU10133"/>
    </source>
</evidence>
<feature type="region of interest" description="Disordered" evidence="5">
    <location>
        <begin position="1"/>
        <end position="48"/>
    </location>
</feature>
<dbReference type="CDD" id="cd23794">
    <property type="entry name" value="UBCc_UBE2F_UBE2M"/>
    <property type="match status" value="1"/>
</dbReference>
<evidence type="ECO:0000256" key="4">
    <source>
        <dbReference type="RuleBase" id="RU362109"/>
    </source>
</evidence>
<keyword evidence="8" id="KW-1185">Reference proteome</keyword>
<evidence type="ECO:0000259" key="6">
    <source>
        <dbReference type="PROSITE" id="PS50127"/>
    </source>
</evidence>
<organism evidence="7 8">
    <name type="scientific">Orchesella dallaii</name>
    <dbReference type="NCBI Taxonomy" id="48710"/>
    <lineage>
        <taxon>Eukaryota</taxon>
        <taxon>Metazoa</taxon>
        <taxon>Ecdysozoa</taxon>
        <taxon>Arthropoda</taxon>
        <taxon>Hexapoda</taxon>
        <taxon>Collembola</taxon>
        <taxon>Entomobryomorpha</taxon>
        <taxon>Entomobryoidea</taxon>
        <taxon>Orchesellidae</taxon>
        <taxon>Orchesellinae</taxon>
        <taxon>Orchesella</taxon>
    </lineage>
</organism>
<dbReference type="PROSITE" id="PS00183">
    <property type="entry name" value="UBC_1"/>
    <property type="match status" value="1"/>
</dbReference>
<evidence type="ECO:0000256" key="1">
    <source>
        <dbReference type="ARBA" id="ARBA00022679"/>
    </source>
</evidence>
<protein>
    <recommendedName>
        <fullName evidence="6">UBC core domain-containing protein</fullName>
    </recommendedName>
</protein>
<evidence type="ECO:0000313" key="7">
    <source>
        <dbReference type="EMBL" id="CAL8070000.1"/>
    </source>
</evidence>
<dbReference type="PANTHER" id="PTHR24067">
    <property type="entry name" value="UBIQUITIN-CONJUGATING ENZYME E2"/>
    <property type="match status" value="1"/>
</dbReference>
<feature type="compositionally biased region" description="Basic and acidic residues" evidence="5">
    <location>
        <begin position="10"/>
        <end position="32"/>
    </location>
</feature>
<keyword evidence="2 4" id="KW-0833">Ubl conjugation pathway</keyword>
<dbReference type="PROSITE" id="PS50127">
    <property type="entry name" value="UBC_2"/>
    <property type="match status" value="1"/>
</dbReference>
<feature type="active site" description="Glycyl thioester intermediate" evidence="3">
    <location>
        <position position="137"/>
    </location>
</feature>
<dbReference type="InterPro" id="IPR000608">
    <property type="entry name" value="UBC"/>
</dbReference>
<accession>A0ABP1PKE7</accession>
<keyword evidence="4" id="KW-0067">ATP-binding</keyword>